<dbReference type="OrthoDB" id="436496at2759"/>
<keyword evidence="1" id="KW-0560">Oxidoreductase</keyword>
<evidence type="ECO:0000313" key="6">
    <source>
        <dbReference type="Proteomes" id="UP000186583"/>
    </source>
</evidence>
<dbReference type="Pfam" id="PF00175">
    <property type="entry name" value="NAD_binding_1"/>
    <property type="match status" value="1"/>
</dbReference>
<organism evidence="5 6">
    <name type="scientific">Colletotrichum chlorophyti</name>
    <dbReference type="NCBI Taxonomy" id="708187"/>
    <lineage>
        <taxon>Eukaryota</taxon>
        <taxon>Fungi</taxon>
        <taxon>Dikarya</taxon>
        <taxon>Ascomycota</taxon>
        <taxon>Pezizomycotina</taxon>
        <taxon>Sordariomycetes</taxon>
        <taxon>Hypocreomycetidae</taxon>
        <taxon>Glomerellales</taxon>
        <taxon>Glomerellaceae</taxon>
        <taxon>Colletotrichum</taxon>
    </lineage>
</organism>
<dbReference type="EMBL" id="MPGH01000008">
    <property type="protein sequence ID" value="OLN97281.1"/>
    <property type="molecule type" value="Genomic_DNA"/>
</dbReference>
<evidence type="ECO:0000259" key="4">
    <source>
        <dbReference type="PROSITE" id="PS51384"/>
    </source>
</evidence>
<dbReference type="SUPFAM" id="SSF63380">
    <property type="entry name" value="Riboflavin synthase domain-like"/>
    <property type="match status" value="1"/>
</dbReference>
<dbReference type="GO" id="GO:0005739">
    <property type="term" value="C:mitochondrion"/>
    <property type="evidence" value="ECO:0007669"/>
    <property type="project" value="TreeGrafter"/>
</dbReference>
<feature type="domain" description="FAD-binding FR-type" evidence="4">
    <location>
        <begin position="1"/>
        <end position="101"/>
    </location>
</feature>
<dbReference type="STRING" id="708187.A0A1Q8S7D1"/>
<keyword evidence="6" id="KW-1185">Reference proteome</keyword>
<dbReference type="InterPro" id="IPR001433">
    <property type="entry name" value="OxRdtase_FAD/NAD-bd"/>
</dbReference>
<dbReference type="Gene3D" id="2.40.30.10">
    <property type="entry name" value="Translation factors"/>
    <property type="match status" value="1"/>
</dbReference>
<dbReference type="InterPro" id="IPR017927">
    <property type="entry name" value="FAD-bd_FR_type"/>
</dbReference>
<dbReference type="AlphaFoldDB" id="A0A1Q8S7D1"/>
<name>A0A1Q8S7D1_9PEZI</name>
<dbReference type="GO" id="GO:0016491">
    <property type="term" value="F:oxidoreductase activity"/>
    <property type="evidence" value="ECO:0007669"/>
    <property type="project" value="UniProtKB-KW"/>
</dbReference>
<evidence type="ECO:0000256" key="3">
    <source>
        <dbReference type="ARBA" id="ARBA00040516"/>
    </source>
</evidence>
<evidence type="ECO:0000256" key="1">
    <source>
        <dbReference type="ARBA" id="ARBA00023002"/>
    </source>
</evidence>
<reference evidence="5 6" key="1">
    <citation type="submission" date="2016-11" db="EMBL/GenBank/DDBJ databases">
        <title>Draft Genome Assembly of Colletotrichum chlorophyti a pathogen of herbaceous plants.</title>
        <authorList>
            <person name="Gan P."/>
            <person name="Narusaka M."/>
            <person name="Tsushima A."/>
            <person name="Narusaka Y."/>
            <person name="Takano Y."/>
            <person name="Shirasu K."/>
        </authorList>
    </citation>
    <scope>NUCLEOTIDE SEQUENCE [LARGE SCALE GENOMIC DNA]</scope>
    <source>
        <strain evidence="5 6">NTL11</strain>
    </source>
</reference>
<dbReference type="Gene3D" id="3.40.50.80">
    <property type="entry name" value="Nucleotide-binding domain of ferredoxin-NADP reductase (FNR) module"/>
    <property type="match status" value="1"/>
</dbReference>
<dbReference type="InterPro" id="IPR017938">
    <property type="entry name" value="Riboflavin_synthase-like_b-brl"/>
</dbReference>
<dbReference type="PANTHER" id="PTHR46505">
    <property type="entry name" value="OXIDOREDUCTASE NAD-BINDING DOMAIN-CONTAINING PROTEIN 1"/>
    <property type="match status" value="1"/>
</dbReference>
<gene>
    <name evidence="5" type="ORF">CCHL11_01212</name>
</gene>
<dbReference type="PROSITE" id="PS51384">
    <property type="entry name" value="FAD_FR"/>
    <property type="match status" value="1"/>
</dbReference>
<evidence type="ECO:0000256" key="2">
    <source>
        <dbReference type="ARBA" id="ARBA00023027"/>
    </source>
</evidence>
<dbReference type="InterPro" id="IPR052128">
    <property type="entry name" value="Oxidoreductase_NAD-binding"/>
</dbReference>
<dbReference type="PANTHER" id="PTHR46505:SF1">
    <property type="entry name" value="OXIDOREDUCTASE NAD-BINDING DOMAIN-CONTAINING PROTEIN 1"/>
    <property type="match status" value="1"/>
</dbReference>
<sequence>MRVDEINNDIRLFRLGIHKSSSIKFLPGQWLDTFVPTVSKPGGFTLTSPPSAATSLGPYLELAVQKSPTNPPAAWLWSQPLTTTAARPELRVRVGGSFVWPPRGTDLAALRRVVLVAGGVGVNPLVSILAHLAEGDCPYDVQFLYSTKAAAGLDAEGILFAERLASIYGREKVRGRLRLFLTGLDAASGWQGATLPCNEMEVSFEPRRITLDDIAEAMGPRDEHASAVVYVCGVPSMTDEFVQKLTSAGGLALRPEQVLCEKWW</sequence>
<protein>
    <recommendedName>
        <fullName evidence="3">Oxidoreductase NAD-binding domain-containing protein 1</fullName>
    </recommendedName>
</protein>
<evidence type="ECO:0000313" key="5">
    <source>
        <dbReference type="EMBL" id="OLN97281.1"/>
    </source>
</evidence>
<dbReference type="InterPro" id="IPR039261">
    <property type="entry name" value="FNR_nucleotide-bd"/>
</dbReference>
<dbReference type="SUPFAM" id="SSF52343">
    <property type="entry name" value="Ferredoxin reductase-like, C-terminal NADP-linked domain"/>
    <property type="match status" value="1"/>
</dbReference>
<dbReference type="CDD" id="cd00322">
    <property type="entry name" value="FNR_like"/>
    <property type="match status" value="1"/>
</dbReference>
<dbReference type="Proteomes" id="UP000186583">
    <property type="component" value="Unassembled WGS sequence"/>
</dbReference>
<proteinExistence type="predicted"/>
<comment type="caution">
    <text evidence="5">The sequence shown here is derived from an EMBL/GenBank/DDBJ whole genome shotgun (WGS) entry which is preliminary data.</text>
</comment>
<accession>A0A1Q8S7D1</accession>
<keyword evidence="2" id="KW-0520">NAD</keyword>